<organism evidence="1">
    <name type="scientific">Rhizophora mucronata</name>
    <name type="common">Asiatic mangrove</name>
    <dbReference type="NCBI Taxonomy" id="61149"/>
    <lineage>
        <taxon>Eukaryota</taxon>
        <taxon>Viridiplantae</taxon>
        <taxon>Streptophyta</taxon>
        <taxon>Embryophyta</taxon>
        <taxon>Tracheophyta</taxon>
        <taxon>Spermatophyta</taxon>
        <taxon>Magnoliopsida</taxon>
        <taxon>eudicotyledons</taxon>
        <taxon>Gunneridae</taxon>
        <taxon>Pentapetalae</taxon>
        <taxon>rosids</taxon>
        <taxon>fabids</taxon>
        <taxon>Malpighiales</taxon>
        <taxon>Rhizophoraceae</taxon>
        <taxon>Rhizophora</taxon>
    </lineage>
</organism>
<protein>
    <submittedName>
        <fullName evidence="1">Uncharacterized protein</fullName>
    </submittedName>
</protein>
<proteinExistence type="predicted"/>
<sequence length="28" mass="3214">MLDTISQLGSSAIFILLLHCFRHCTYVM</sequence>
<accession>A0A2P2QYE9</accession>
<name>A0A2P2QYE9_RHIMU</name>
<evidence type="ECO:0000313" key="1">
    <source>
        <dbReference type="EMBL" id="MBX71904.1"/>
    </source>
</evidence>
<dbReference type="AlphaFoldDB" id="A0A2P2QYE9"/>
<dbReference type="EMBL" id="GGEC01091420">
    <property type="protein sequence ID" value="MBX71904.1"/>
    <property type="molecule type" value="Transcribed_RNA"/>
</dbReference>
<reference evidence="1" key="1">
    <citation type="submission" date="2018-02" db="EMBL/GenBank/DDBJ databases">
        <title>Rhizophora mucronata_Transcriptome.</title>
        <authorList>
            <person name="Meera S.P."/>
            <person name="Sreeshan A."/>
            <person name="Augustine A."/>
        </authorList>
    </citation>
    <scope>NUCLEOTIDE SEQUENCE</scope>
    <source>
        <tissue evidence="1">Leaf</tissue>
    </source>
</reference>